<dbReference type="Pfam" id="PF00271">
    <property type="entry name" value="Helicase_C"/>
    <property type="match status" value="1"/>
</dbReference>
<proteinExistence type="predicted"/>
<dbReference type="SUPFAM" id="SSF158702">
    <property type="entry name" value="Sec63 N-terminal domain-like"/>
    <property type="match status" value="1"/>
</dbReference>
<feature type="compositionally biased region" description="Basic residues" evidence="5">
    <location>
        <begin position="226"/>
        <end position="242"/>
    </location>
</feature>
<evidence type="ECO:0000256" key="1">
    <source>
        <dbReference type="ARBA" id="ARBA00022741"/>
    </source>
</evidence>
<evidence type="ECO:0000256" key="4">
    <source>
        <dbReference type="ARBA" id="ARBA00022840"/>
    </source>
</evidence>
<dbReference type="SMART" id="SM00490">
    <property type="entry name" value="HELICc"/>
    <property type="match status" value="1"/>
</dbReference>
<dbReference type="InterPro" id="IPR036388">
    <property type="entry name" value="WH-like_DNA-bd_sf"/>
</dbReference>
<dbReference type="STRING" id="1280837.A0A316VJE5"/>
<dbReference type="SMART" id="SM00487">
    <property type="entry name" value="DEXDc"/>
    <property type="match status" value="1"/>
</dbReference>
<feature type="region of interest" description="Disordered" evidence="5">
    <location>
        <begin position="68"/>
        <end position="104"/>
    </location>
</feature>
<feature type="region of interest" description="Disordered" evidence="5">
    <location>
        <begin position="195"/>
        <end position="250"/>
    </location>
</feature>
<dbReference type="FunFam" id="3.40.50.300:FF:000102">
    <property type="entry name" value="RNA helicase, activating signal cointegrator 1"/>
    <property type="match status" value="1"/>
</dbReference>
<name>A0A316VJE5_9BASI</name>
<dbReference type="FunFam" id="1.10.3380.10:FF:000001">
    <property type="entry name" value="U5 small nuclear ribonucleoprotein helicase"/>
    <property type="match status" value="1"/>
</dbReference>
<evidence type="ECO:0000313" key="8">
    <source>
        <dbReference type="EMBL" id="PWN37676.1"/>
    </source>
</evidence>
<protein>
    <submittedName>
        <fullName evidence="8">Sec63-domain-containing protein</fullName>
    </submittedName>
</protein>
<feature type="compositionally biased region" description="Basic and acidic residues" evidence="5">
    <location>
        <begin position="87"/>
        <end position="104"/>
    </location>
</feature>
<feature type="domain" description="Helicase C-terminal" evidence="7">
    <location>
        <begin position="607"/>
        <end position="806"/>
    </location>
</feature>
<dbReference type="InterPro" id="IPR004179">
    <property type="entry name" value="Sec63-dom"/>
</dbReference>
<dbReference type="RefSeq" id="XP_025357978.1">
    <property type="nucleotide sequence ID" value="XM_025498295.1"/>
</dbReference>
<keyword evidence="1" id="KW-0547">Nucleotide-binding</keyword>
<dbReference type="FunFam" id="1.10.10.10:FF:000024">
    <property type="entry name" value="U5 small nuclear ribonucleoprotein helicase"/>
    <property type="match status" value="1"/>
</dbReference>
<dbReference type="Gene3D" id="3.40.50.300">
    <property type="entry name" value="P-loop containing nucleotide triphosphate hydrolases"/>
    <property type="match status" value="4"/>
</dbReference>
<dbReference type="InterPro" id="IPR036390">
    <property type="entry name" value="WH_DNA-bd_sf"/>
</dbReference>
<dbReference type="Gene3D" id="2.60.40.150">
    <property type="entry name" value="C2 domain"/>
    <property type="match status" value="1"/>
</dbReference>
<gene>
    <name evidence="8" type="ORF">FA14DRAFT_159615</name>
</gene>
<dbReference type="InterPro" id="IPR001650">
    <property type="entry name" value="Helicase_C-like"/>
</dbReference>
<evidence type="ECO:0000256" key="5">
    <source>
        <dbReference type="SAM" id="MobiDB-lite"/>
    </source>
</evidence>
<dbReference type="GO" id="GO:0003676">
    <property type="term" value="F:nucleic acid binding"/>
    <property type="evidence" value="ECO:0007669"/>
    <property type="project" value="InterPro"/>
</dbReference>
<feature type="domain" description="Helicase ATP-binding" evidence="6">
    <location>
        <begin position="370"/>
        <end position="571"/>
    </location>
</feature>
<dbReference type="SUPFAM" id="SSF52540">
    <property type="entry name" value="P-loop containing nucleoside triphosphate hydrolases"/>
    <property type="match status" value="4"/>
</dbReference>
<dbReference type="PROSITE" id="PS51194">
    <property type="entry name" value="HELICASE_CTER"/>
    <property type="match status" value="1"/>
</dbReference>
<dbReference type="FunFam" id="3.40.50.300:FF:000062">
    <property type="entry name" value="U5 small nuclear ribonucleoprotein helicase"/>
    <property type="match status" value="1"/>
</dbReference>
<feature type="compositionally biased region" description="Polar residues" evidence="5">
    <location>
        <begin position="201"/>
        <end position="216"/>
    </location>
</feature>
<dbReference type="InParanoid" id="A0A316VJE5"/>
<dbReference type="InterPro" id="IPR014001">
    <property type="entry name" value="Helicase_ATP-bd"/>
</dbReference>
<accession>A0A316VJE5</accession>
<dbReference type="EMBL" id="KZ819602">
    <property type="protein sequence ID" value="PWN37676.1"/>
    <property type="molecule type" value="Genomic_DNA"/>
</dbReference>
<organism evidence="8 9">
    <name type="scientific">Meira miltonrushii</name>
    <dbReference type="NCBI Taxonomy" id="1280837"/>
    <lineage>
        <taxon>Eukaryota</taxon>
        <taxon>Fungi</taxon>
        <taxon>Dikarya</taxon>
        <taxon>Basidiomycota</taxon>
        <taxon>Ustilaginomycotina</taxon>
        <taxon>Exobasidiomycetes</taxon>
        <taxon>Exobasidiales</taxon>
        <taxon>Brachybasidiaceae</taxon>
        <taxon>Meira</taxon>
    </lineage>
</organism>
<evidence type="ECO:0000259" key="7">
    <source>
        <dbReference type="PROSITE" id="PS51194"/>
    </source>
</evidence>
<keyword evidence="3" id="KW-0347">Helicase</keyword>
<evidence type="ECO:0000313" key="9">
    <source>
        <dbReference type="Proteomes" id="UP000245771"/>
    </source>
</evidence>
<keyword evidence="4" id="KW-0067">ATP-binding</keyword>
<dbReference type="InterPro" id="IPR050474">
    <property type="entry name" value="Hel308_SKI2-like"/>
</dbReference>
<dbReference type="Gene3D" id="1.10.3380.10">
    <property type="entry name" value="Sec63 N-terminal domain-like domain"/>
    <property type="match status" value="1"/>
</dbReference>
<sequence>MDLNGHLRSLINPGDNLQSISQDQDDAELLNVAIRAAIDLTPQPVEQELEKPEGVEWSQESPIIDEILGKNAPSTNTNAQAGPSRSKQSEVARKVREVARETSNHDSALYDSMLASIRSSLEKPGSTDDEISIFLAETLGFDRLDLVEQVVKQRKEVLADLKNEESQVPAREFASDSLANAGLATPIESAMHHGRELQHAHASSSKPYTPGSSVRIQTKEEIEQNKRKRAEQRKLQRARGHHHFEEEEDENMQYTAEEMAMLRAQSLAAAAERPLFTSDRAATDEPKYPHVFAAGSGGNVLNAFGSKFSLPTGTIRQDREFYEEVTIPPPKQLPMRTNERLVPITEMDTMAKGAFPGYKSLNRLQSVVYPLGYGSNENLLVCAPTGAGKTDVAMLTVLRTIKMHARTPEAIVGNAVSRPNGVENSFGIQYDDFKIIYVAPMKALASEIVAKFSKRLRYLGVKVRELTGDMQMTRKEIAETQMIVTTPEKWDVVTRKPTGEGELAAKVKLLIIDEVHLLHEERGAVIETIVARTLRLVESSQSLIRIVGLSATLPNYVDVADFLRVNRYQGLFFFDSSFRPVPLEQHFLGVKGKTNTPIARQRMDKATFEKLQELIEQGHQVMIFVHARKETVKTSYGMRDLCREEGILDLVTEARDKGNPDGFRREIAESRNRELKELYETGFGIHHAGMLRKDRNLSERLFEAGVTRVLCCTSTLAWGVNLPAYAVLIKGTDIYDASLGRFSDLSILDVLQIFGRAGRPQYEKVGVGYIITSHDKLSHYVDAITSQHPIESKFKTGMIDALNAEAALGSVNSIADGVTWLSYTYLFTRMRRNPLVYGMLADEVMEDPQLGSKRLNEITSAAKYLTKCGMLELDEQSGQLTITELGRIAARYYITYRTVEVFNEKLRNNMTEADLLAVFGQATDFEQILPRENEIPELKKLQEKVPCEIEGATDTPAGKTNLLLQAFISKLYIDDFALVSDSGYVAQNAGRVMRALFETALTRHWAGTAAAALGLARSIEKRLWPFDHPLAQSNLRPDMVHQLSRWAEEVEIKDLAKMSKDDLATLCKVNARHGDAIRQAANRFPMLKIQHKLKPLTYDLLRLDAFVMRDYDWEDADRNGGGTESFYVWIEDEDGEKILQSKRILFHPRSAQKQLLSFTIDHIAIASASGVSLRWLSERWLGSEDVIFIPFEDLRMADPPQAPMPLLDLPLLQTSQSLTTIGPAGETLATKFTTFNALQTQAFNAFTDMTNNIICSIPHRAGRTTLTYLSILRAVQKIDGPAVLLVVHPTLSLANRAMTSLQSMAIGLRVGLAKEVKDILHNLDLDGPRVIFTVPGVIDEAMMEEGPDSGWLSLLHMIVLEDVQMLDARYELVISQLCRAVSQKPVRWIATTVNLENASSLQSWLKVDPSDVYNFGMSDRPTPLQTSLVSFDLSHSLHLLKSMVKPAYDRIKESVGSVERAMVFVPSRAQTLSVARDLARQAASAMDVTAFMGARANSNDLAPYLAALKDTRLAEVLLAGIGVIAEGMSPSDRRMVLALYESEVIRVLICSRESCWTLPDDVYCKCVVIMSTQFMRLDEIQMQAETLFATSIASQQQRIGHARLIDYPLTDILRMQAFAAAPNPKLGDELELGPNHCFILCQGDQAALLRRMVNGGLVLESKLMDEDINGAHSSREDSILPWFILRQVQSGQVKSRADILKAMQWTYLRYRMQRNPSYYGARSGKEDDIQERLLFLVEEMVKLLLTTRCIIEDSGSLTCSQLGIAFSKSNILSLSSILNSFSRLLALRQLFESDSDLTAKRLMVTLAFKKFAISLTGGDVRGKKKAISNENAIKNVLDATRSCTPGEQLARFDVPRLARKAKGNGEKEQEKEGGEASNDQFLTAIQQKALLLAIYFSEQHDIRTPGEAKFIRAKTIAKNNEQWDDDDIKSTEGECIEVKDSLRLNMFTLIEAIILTDVGPSHHVH</sequence>
<dbReference type="Proteomes" id="UP000245771">
    <property type="component" value="Unassembled WGS sequence"/>
</dbReference>
<dbReference type="GeneID" id="37020076"/>
<dbReference type="PANTHER" id="PTHR47961:SF13">
    <property type="entry name" value="ACTIVATING SIGNAL COINTEGRATOR 1 COMPLEX SUBUNIT 3"/>
    <property type="match status" value="1"/>
</dbReference>
<dbReference type="InterPro" id="IPR011545">
    <property type="entry name" value="DEAD/DEAH_box_helicase_dom"/>
</dbReference>
<dbReference type="Pfam" id="PF02889">
    <property type="entry name" value="Sec63"/>
    <property type="match status" value="1"/>
</dbReference>
<dbReference type="CDD" id="cd18020">
    <property type="entry name" value="DEXHc_ASCC3_1"/>
    <property type="match status" value="1"/>
</dbReference>
<dbReference type="Gene3D" id="1.10.10.10">
    <property type="entry name" value="Winged helix-like DNA-binding domain superfamily/Winged helix DNA-binding domain"/>
    <property type="match status" value="2"/>
</dbReference>
<evidence type="ECO:0000256" key="2">
    <source>
        <dbReference type="ARBA" id="ARBA00022801"/>
    </source>
</evidence>
<dbReference type="PIRSF" id="PIRSF039073">
    <property type="entry name" value="BRR2"/>
    <property type="match status" value="1"/>
</dbReference>
<dbReference type="Pfam" id="PF23445">
    <property type="entry name" value="WHD_SNRNP200"/>
    <property type="match status" value="2"/>
</dbReference>
<dbReference type="Pfam" id="PF00270">
    <property type="entry name" value="DEAD"/>
    <property type="match status" value="2"/>
</dbReference>
<dbReference type="GO" id="GO:0004386">
    <property type="term" value="F:helicase activity"/>
    <property type="evidence" value="ECO:0007669"/>
    <property type="project" value="UniProtKB-KW"/>
</dbReference>
<dbReference type="CDD" id="cd18795">
    <property type="entry name" value="SF2_C_Ski2"/>
    <property type="match status" value="1"/>
</dbReference>
<dbReference type="SMART" id="SM00973">
    <property type="entry name" value="Sec63"/>
    <property type="match status" value="1"/>
</dbReference>
<dbReference type="GO" id="GO:0005524">
    <property type="term" value="F:ATP binding"/>
    <property type="evidence" value="ECO:0007669"/>
    <property type="project" value="UniProtKB-KW"/>
</dbReference>
<feature type="compositionally biased region" description="Polar residues" evidence="5">
    <location>
        <begin position="72"/>
        <end position="86"/>
    </location>
</feature>
<evidence type="ECO:0000259" key="6">
    <source>
        <dbReference type="PROSITE" id="PS51192"/>
    </source>
</evidence>
<reference evidence="8 9" key="1">
    <citation type="journal article" date="2018" name="Mol. Biol. Evol.">
        <title>Broad Genomic Sampling Reveals a Smut Pathogenic Ancestry of the Fungal Clade Ustilaginomycotina.</title>
        <authorList>
            <person name="Kijpornyongpan T."/>
            <person name="Mondo S.J."/>
            <person name="Barry K."/>
            <person name="Sandor L."/>
            <person name="Lee J."/>
            <person name="Lipzen A."/>
            <person name="Pangilinan J."/>
            <person name="LaButti K."/>
            <person name="Hainaut M."/>
            <person name="Henrissat B."/>
            <person name="Grigoriev I.V."/>
            <person name="Spatafora J.W."/>
            <person name="Aime M.C."/>
        </authorList>
    </citation>
    <scope>NUCLEOTIDE SEQUENCE [LARGE SCALE GENOMIC DNA]</scope>
    <source>
        <strain evidence="8 9">MCA 3882</strain>
    </source>
</reference>
<dbReference type="InterPro" id="IPR057842">
    <property type="entry name" value="WH_MER3"/>
</dbReference>
<evidence type="ECO:0000256" key="3">
    <source>
        <dbReference type="ARBA" id="ARBA00022806"/>
    </source>
</evidence>
<dbReference type="PROSITE" id="PS51192">
    <property type="entry name" value="HELICASE_ATP_BIND_1"/>
    <property type="match status" value="1"/>
</dbReference>
<dbReference type="SUPFAM" id="SSF46785">
    <property type="entry name" value="Winged helix' DNA-binding domain"/>
    <property type="match status" value="1"/>
</dbReference>
<dbReference type="OrthoDB" id="5575at2759"/>
<keyword evidence="9" id="KW-1185">Reference proteome</keyword>
<dbReference type="GO" id="GO:0016787">
    <property type="term" value="F:hydrolase activity"/>
    <property type="evidence" value="ECO:0007669"/>
    <property type="project" value="UniProtKB-KW"/>
</dbReference>
<dbReference type="InterPro" id="IPR014756">
    <property type="entry name" value="Ig_E-set"/>
</dbReference>
<dbReference type="InterPro" id="IPR027417">
    <property type="entry name" value="P-loop_NTPase"/>
</dbReference>
<dbReference type="PANTHER" id="PTHR47961">
    <property type="entry name" value="DNA POLYMERASE THETA, PUTATIVE (AFU_ORTHOLOGUE AFUA_1G05260)-RELATED"/>
    <property type="match status" value="1"/>
</dbReference>
<dbReference type="InterPro" id="IPR035892">
    <property type="entry name" value="C2_domain_sf"/>
</dbReference>
<keyword evidence="2" id="KW-0378">Hydrolase</keyword>
<dbReference type="SUPFAM" id="SSF81296">
    <property type="entry name" value="E set domains"/>
    <property type="match status" value="1"/>
</dbReference>